<proteinExistence type="predicted"/>
<keyword evidence="2" id="KW-1185">Reference proteome</keyword>
<dbReference type="EMBL" id="QVQA01000010">
    <property type="protein sequence ID" value="KAF5101673.1"/>
    <property type="molecule type" value="Genomic_DNA"/>
</dbReference>
<evidence type="ECO:0000313" key="1">
    <source>
        <dbReference type="EMBL" id="KAF5101673.1"/>
    </source>
</evidence>
<accession>A0ACB6V915</accession>
<comment type="caution">
    <text evidence="1">The sequence shown here is derived from an EMBL/GenBank/DDBJ whole genome shotgun (WGS) entry which is preliminary data.</text>
</comment>
<organism evidence="1 2">
    <name type="scientific">Geotrichum galactomycetum</name>
    <dbReference type="NCBI Taxonomy" id="27317"/>
    <lineage>
        <taxon>Eukaryota</taxon>
        <taxon>Fungi</taxon>
        <taxon>Dikarya</taxon>
        <taxon>Ascomycota</taxon>
        <taxon>Saccharomycotina</taxon>
        <taxon>Dipodascomycetes</taxon>
        <taxon>Dipodascales</taxon>
        <taxon>Dipodascaceae</taxon>
        <taxon>Geotrichum</taxon>
    </lineage>
</organism>
<gene>
    <name evidence="1" type="ORF">D0Z00_000747</name>
</gene>
<evidence type="ECO:0000313" key="2">
    <source>
        <dbReference type="Proteomes" id="UP000744676"/>
    </source>
</evidence>
<protein>
    <submittedName>
        <fullName evidence="1">Uncharacterized protein</fullName>
    </submittedName>
</protein>
<sequence length="67" mass="7476">MTPAALRARKPFFWKNIVLAGGLFALTGGIYWYTLKALIQDDFGDVPVPPVSEAELIKLRAKRDAEK</sequence>
<reference evidence="1 2" key="1">
    <citation type="journal article" date="2020" name="Front. Microbiol.">
        <title>Phenotypic and Genetic Characterization of the Cheese Ripening Yeast Geotrichum candidum.</title>
        <authorList>
            <person name="Perkins V."/>
            <person name="Vignola S."/>
            <person name="Lessard M.H."/>
            <person name="Plante P.L."/>
            <person name="Corbeil J."/>
            <person name="Dugat-Bony E."/>
            <person name="Frenette M."/>
            <person name="Labrie S."/>
        </authorList>
    </citation>
    <scope>NUCLEOTIDE SEQUENCE [LARGE SCALE GENOMIC DNA]</scope>
    <source>
        <strain evidence="1 2">LMA-1147</strain>
    </source>
</reference>
<dbReference type="Proteomes" id="UP000744676">
    <property type="component" value="Unassembled WGS sequence"/>
</dbReference>
<name>A0ACB6V915_9ASCO</name>